<dbReference type="PANTHER" id="PTHR21716">
    <property type="entry name" value="TRANSMEMBRANE PROTEIN"/>
    <property type="match status" value="1"/>
</dbReference>
<dbReference type="RefSeq" id="WP_083068978.1">
    <property type="nucleotide sequence ID" value="NZ_CBCPHS010000037.1"/>
</dbReference>
<dbReference type="PANTHER" id="PTHR21716:SF53">
    <property type="entry name" value="PERMEASE PERM-RELATED"/>
    <property type="match status" value="1"/>
</dbReference>
<keyword evidence="3" id="KW-0813">Transport</keyword>
<evidence type="ECO:0000256" key="5">
    <source>
        <dbReference type="ARBA" id="ARBA00022692"/>
    </source>
</evidence>
<dbReference type="GO" id="GO:0055085">
    <property type="term" value="P:transmembrane transport"/>
    <property type="evidence" value="ECO:0007669"/>
    <property type="project" value="TreeGrafter"/>
</dbReference>
<comment type="subcellular location">
    <subcellularLocation>
        <location evidence="1">Cell membrane</location>
        <topology evidence="1">Multi-pass membrane protein</topology>
    </subcellularLocation>
</comment>
<dbReference type="AlphaFoldDB" id="A0A2J9PN85"/>
<feature type="transmembrane region" description="Helical" evidence="8">
    <location>
        <begin position="290"/>
        <end position="313"/>
    </location>
</feature>
<evidence type="ECO:0000256" key="8">
    <source>
        <dbReference type="SAM" id="Phobius"/>
    </source>
</evidence>
<gene>
    <name evidence="9" type="ORF">A6J77_005775</name>
</gene>
<evidence type="ECO:0000313" key="9">
    <source>
        <dbReference type="EMBL" id="PNL91756.1"/>
    </source>
</evidence>
<organism evidence="9 10">
    <name type="scientific">Aerococcus viridans</name>
    <dbReference type="NCBI Taxonomy" id="1377"/>
    <lineage>
        <taxon>Bacteria</taxon>
        <taxon>Bacillati</taxon>
        <taxon>Bacillota</taxon>
        <taxon>Bacilli</taxon>
        <taxon>Lactobacillales</taxon>
        <taxon>Aerococcaceae</taxon>
        <taxon>Aerococcus</taxon>
    </lineage>
</organism>
<dbReference type="GO" id="GO:0005886">
    <property type="term" value="C:plasma membrane"/>
    <property type="evidence" value="ECO:0007669"/>
    <property type="project" value="UniProtKB-SubCell"/>
</dbReference>
<reference evidence="10" key="1">
    <citation type="submission" date="2017-12" db="EMBL/GenBank/DDBJ databases">
        <title>FDA dAtabase for Regulatory Grade micrObial Sequences (FDA-ARGOS): Supporting development and validation of Infectious Disease Dx tests.</title>
        <authorList>
            <person name="Hoffmann M."/>
            <person name="Allard M."/>
            <person name="Evans P."/>
            <person name="Brown E."/>
            <person name="Tallon L."/>
            <person name="Sadzewicz L."/>
            <person name="Sengamalay N."/>
            <person name="Ott S."/>
            <person name="Godinez A."/>
            <person name="Nagaraj S."/>
            <person name="Vavikolanu K."/>
            <person name="Aluvathingal J."/>
            <person name="Nadendla S."/>
            <person name="Sichtig H."/>
        </authorList>
    </citation>
    <scope>NUCLEOTIDE SEQUENCE [LARGE SCALE GENOMIC DNA]</scope>
    <source>
        <strain evidence="10">FDAARGOS_249</strain>
    </source>
</reference>
<keyword evidence="7 8" id="KW-0472">Membrane</keyword>
<evidence type="ECO:0000256" key="2">
    <source>
        <dbReference type="ARBA" id="ARBA00009773"/>
    </source>
</evidence>
<name>A0A2J9PN85_9LACT</name>
<evidence type="ECO:0000256" key="6">
    <source>
        <dbReference type="ARBA" id="ARBA00022989"/>
    </source>
</evidence>
<feature type="transmembrane region" description="Helical" evidence="8">
    <location>
        <begin position="264"/>
        <end position="283"/>
    </location>
</feature>
<feature type="transmembrane region" description="Helical" evidence="8">
    <location>
        <begin position="82"/>
        <end position="103"/>
    </location>
</feature>
<feature type="transmembrane region" description="Helical" evidence="8">
    <location>
        <begin position="172"/>
        <end position="197"/>
    </location>
</feature>
<evidence type="ECO:0000256" key="4">
    <source>
        <dbReference type="ARBA" id="ARBA00022475"/>
    </source>
</evidence>
<dbReference type="Pfam" id="PF01594">
    <property type="entry name" value="AI-2E_transport"/>
    <property type="match status" value="1"/>
</dbReference>
<proteinExistence type="inferred from homology"/>
<keyword evidence="5 8" id="KW-0812">Transmembrane</keyword>
<evidence type="ECO:0000256" key="1">
    <source>
        <dbReference type="ARBA" id="ARBA00004651"/>
    </source>
</evidence>
<dbReference type="Proteomes" id="UP000192813">
    <property type="component" value="Unassembled WGS sequence"/>
</dbReference>
<dbReference type="InterPro" id="IPR002549">
    <property type="entry name" value="AI-2E-like"/>
</dbReference>
<sequence>MRKLNGPTKQGVQWLALIALFILTVINWSYLVQTVSMIWSVVFPLILGGMIAFVLNLLMTWIEKYLYPNAKNKYLKGSRRPVAITLAVLIVCLVIAATVVIVVPQLASAVMTLIDVIPEAIQNLTDWFNRQEALVPLVNELANQVNIDWGSMFSSVASGINSLASNVATTSVSVLTTSVGAVTNIFLGILFAIYILFSKEKLGKQVDRLLTVYVRDDIHQLIENVAHVANETFSKFISGMVTEAIILGALVTAGLFILQIPYAAMLGVLQGVMALIPIIGAFLSGAVGVVILLALSPTYAVVYLIFVLFVQQLEGDLIYPRVVGDSIGLPSMWVLFAVTVGGGLMGIPGMLIGVPVLASVYKIIRIDVRYREQVSQEAGEQDVDLPVRFLESLRHQALTEEEIDKM</sequence>
<accession>A0A2J9PN85</accession>
<protein>
    <submittedName>
        <fullName evidence="9">AI-2E family transporter</fullName>
    </submittedName>
</protein>
<feature type="transmembrane region" description="Helical" evidence="8">
    <location>
        <begin position="333"/>
        <end position="361"/>
    </location>
</feature>
<evidence type="ECO:0000256" key="7">
    <source>
        <dbReference type="ARBA" id="ARBA00023136"/>
    </source>
</evidence>
<comment type="caution">
    <text evidence="9">The sequence shown here is derived from an EMBL/GenBank/DDBJ whole genome shotgun (WGS) entry which is preliminary data.</text>
</comment>
<dbReference type="EMBL" id="NBTM02000001">
    <property type="protein sequence ID" value="PNL91756.1"/>
    <property type="molecule type" value="Genomic_DNA"/>
</dbReference>
<evidence type="ECO:0000256" key="3">
    <source>
        <dbReference type="ARBA" id="ARBA00022448"/>
    </source>
</evidence>
<evidence type="ECO:0000313" key="10">
    <source>
        <dbReference type="Proteomes" id="UP000192813"/>
    </source>
</evidence>
<keyword evidence="6 8" id="KW-1133">Transmembrane helix</keyword>
<feature type="transmembrane region" description="Helical" evidence="8">
    <location>
        <begin position="37"/>
        <end position="62"/>
    </location>
</feature>
<comment type="similarity">
    <text evidence="2">Belongs to the autoinducer-2 exporter (AI-2E) (TC 2.A.86) family.</text>
</comment>
<feature type="transmembrane region" description="Helical" evidence="8">
    <location>
        <begin position="236"/>
        <end position="258"/>
    </location>
</feature>
<feature type="transmembrane region" description="Helical" evidence="8">
    <location>
        <begin position="12"/>
        <end position="31"/>
    </location>
</feature>
<keyword evidence="4" id="KW-1003">Cell membrane</keyword>